<evidence type="ECO:0000259" key="9">
    <source>
        <dbReference type="Pfam" id="PF01974"/>
    </source>
</evidence>
<dbReference type="Proteomes" id="UP000092666">
    <property type="component" value="Unassembled WGS sequence"/>
</dbReference>
<feature type="region of interest" description="Disordered" evidence="8">
    <location>
        <begin position="266"/>
        <end position="347"/>
    </location>
</feature>
<evidence type="ECO:0000256" key="3">
    <source>
        <dbReference type="ARBA" id="ARBA00022694"/>
    </source>
</evidence>
<evidence type="ECO:0000256" key="2">
    <source>
        <dbReference type="ARBA" id="ARBA00012573"/>
    </source>
</evidence>
<evidence type="ECO:0000256" key="7">
    <source>
        <dbReference type="PIRSR" id="PIRSR011789-1"/>
    </source>
</evidence>
<feature type="compositionally biased region" description="Basic residues" evidence="8">
    <location>
        <begin position="319"/>
        <end position="329"/>
    </location>
</feature>
<dbReference type="Gene3D" id="3.40.1350.10">
    <property type="match status" value="1"/>
</dbReference>
<name>A0A1B9GPI2_9TREE</name>
<comment type="catalytic activity">
    <reaction evidence="6">
        <text>pretRNA = a 3'-half-tRNA molecule with a 5'-OH end + a 5'-half-tRNA molecule with a 2',3'-cyclic phosphate end + an intron with a 2',3'-cyclic phosphate and a 5'-hydroxyl terminus.</text>
        <dbReference type="EC" id="4.6.1.16"/>
    </reaction>
</comment>
<feature type="active site" evidence="7">
    <location>
        <position position="485"/>
    </location>
</feature>
<evidence type="ECO:0000256" key="8">
    <source>
        <dbReference type="SAM" id="MobiDB-lite"/>
    </source>
</evidence>
<dbReference type="Pfam" id="PF01974">
    <property type="entry name" value="tRNA_int_endo"/>
    <property type="match status" value="1"/>
</dbReference>
<proteinExistence type="inferred from homology"/>
<accession>A0A1B9GPI2</accession>
<organism evidence="10 11">
    <name type="scientific">Kwoniella heveanensis BCC8398</name>
    <dbReference type="NCBI Taxonomy" id="1296120"/>
    <lineage>
        <taxon>Eukaryota</taxon>
        <taxon>Fungi</taxon>
        <taxon>Dikarya</taxon>
        <taxon>Basidiomycota</taxon>
        <taxon>Agaricomycotina</taxon>
        <taxon>Tremellomycetes</taxon>
        <taxon>Tremellales</taxon>
        <taxon>Cryptococcaceae</taxon>
        <taxon>Kwoniella</taxon>
    </lineage>
</organism>
<evidence type="ECO:0000256" key="4">
    <source>
        <dbReference type="ARBA" id="ARBA00023239"/>
    </source>
</evidence>
<feature type="compositionally biased region" description="Polar residues" evidence="8">
    <location>
        <begin position="296"/>
        <end position="306"/>
    </location>
</feature>
<feature type="compositionally biased region" description="Polar residues" evidence="8">
    <location>
        <begin position="39"/>
        <end position="53"/>
    </location>
</feature>
<feature type="region of interest" description="Disordered" evidence="8">
    <location>
        <begin position="1"/>
        <end position="62"/>
    </location>
</feature>
<feature type="active site" evidence="7">
    <location>
        <position position="534"/>
    </location>
</feature>
<dbReference type="PANTHER" id="PTHR21227:SF0">
    <property type="entry name" value="TRNA-SPLICING ENDONUCLEASE SUBUNIT SEN2"/>
    <property type="match status" value="1"/>
</dbReference>
<feature type="compositionally biased region" description="Low complexity" evidence="8">
    <location>
        <begin position="280"/>
        <end position="295"/>
    </location>
</feature>
<dbReference type="InterPro" id="IPR006677">
    <property type="entry name" value="tRNA_intron_Endonuc_cat-like"/>
</dbReference>
<reference evidence="10 11" key="1">
    <citation type="submission" date="2013-07" db="EMBL/GenBank/DDBJ databases">
        <title>The Genome Sequence of Cryptococcus heveanensis BCC8398.</title>
        <authorList>
            <consortium name="The Broad Institute Genome Sequencing Platform"/>
            <person name="Cuomo C."/>
            <person name="Litvintseva A."/>
            <person name="Chen Y."/>
            <person name="Heitman J."/>
            <person name="Sun S."/>
            <person name="Springer D."/>
            <person name="Dromer F."/>
            <person name="Young S.K."/>
            <person name="Zeng Q."/>
            <person name="Gargeya S."/>
            <person name="Fitzgerald M."/>
            <person name="Abouelleil A."/>
            <person name="Alvarado L."/>
            <person name="Berlin A.M."/>
            <person name="Chapman S.B."/>
            <person name="Dewar J."/>
            <person name="Goldberg J."/>
            <person name="Griggs A."/>
            <person name="Gujja S."/>
            <person name="Hansen M."/>
            <person name="Howarth C."/>
            <person name="Imamovic A."/>
            <person name="Larimer J."/>
            <person name="McCowan C."/>
            <person name="Murphy C."/>
            <person name="Pearson M."/>
            <person name="Priest M."/>
            <person name="Roberts A."/>
            <person name="Saif S."/>
            <person name="Shea T."/>
            <person name="Sykes S."/>
            <person name="Wortman J."/>
            <person name="Nusbaum C."/>
            <person name="Birren B."/>
        </authorList>
    </citation>
    <scope>NUCLEOTIDE SEQUENCE [LARGE SCALE GENOMIC DNA]</scope>
    <source>
        <strain evidence="10 11">BCC8398</strain>
    </source>
</reference>
<gene>
    <name evidence="10" type="ORF">I316_05553</name>
</gene>
<dbReference type="CDD" id="cd22363">
    <property type="entry name" value="tRNA-intron_lyase_C"/>
    <property type="match status" value="1"/>
</dbReference>
<dbReference type="InterPro" id="IPR006676">
    <property type="entry name" value="tRNA_splic"/>
</dbReference>
<sequence length="591" mass="63411">MSAVGPAPVPATAAAAGPSTPIRGGSNHATPATAEAGPSTPSSSTPRKATTGTAPAPVPSSPNAAAAAAAAAKNAGRARFLANQKKYGTPLPILFLQSQSQSSLPRSAPRPTVLSSYLPSLSNSLSSISGAQSQNRVTIANIVGVYDPITRSVWIEDEQSKDWAFCKGFFGKGSLSRSEPSWRDRRIGLLKGGAALAAEQMREQRRLARKQFKMDRAQAMLSAAKQAEAVLTSTVSGSGSGSATPSANASTPVLPSQALALLPEDGQAEDENDTIDEGRPSSPAPSTSTTLDSTTVIDPTSLTPQTFLVRPTRPDANRNRGRKAFRRRPAPAAATQSTEGSAPSVAQPVALTLPLVAEQEEDDQEEEAEDLFDESLVEEMEHLQLSLEEAIFLSLGLGVLKILDPATQTYLPPGPALLSLLLTPPSSSLSLTSPLSSSTPMLPDDPLLVSYVAYHHFRSIGWVVKDGIKFCCDWLLYRRGPVFSHSAFACVVIPVYNDPQDKVSSPYGNEDWYEERMSWKWMNTIMRVNSLVQKTVIAVYVTIPAVSSFPQRNRLPNGRLDPAKNDLSSMLRRYTVREVSMTRFGPSRRRD</sequence>
<dbReference type="PANTHER" id="PTHR21227">
    <property type="entry name" value="TRNA-SPLICING ENDONUCLEASE SUBUNIT SEN2"/>
    <property type="match status" value="1"/>
</dbReference>
<dbReference type="GO" id="GO:0000379">
    <property type="term" value="P:tRNA-type intron splice site recognition and cleavage"/>
    <property type="evidence" value="ECO:0007669"/>
    <property type="project" value="TreeGrafter"/>
</dbReference>
<dbReference type="GO" id="GO:0005737">
    <property type="term" value="C:cytoplasm"/>
    <property type="evidence" value="ECO:0007669"/>
    <property type="project" value="TreeGrafter"/>
</dbReference>
<dbReference type="GO" id="GO:0003676">
    <property type="term" value="F:nucleic acid binding"/>
    <property type="evidence" value="ECO:0007669"/>
    <property type="project" value="InterPro"/>
</dbReference>
<dbReference type="AlphaFoldDB" id="A0A1B9GPI2"/>
<dbReference type="InterPro" id="IPR011856">
    <property type="entry name" value="tRNA_endonuc-like_dom_sf"/>
</dbReference>
<dbReference type="EC" id="4.6.1.16" evidence="2"/>
<dbReference type="SUPFAM" id="SSF53032">
    <property type="entry name" value="tRNA-intron endonuclease catalytic domain-like"/>
    <property type="match status" value="1"/>
</dbReference>
<dbReference type="PIRSF" id="PIRSF011789">
    <property type="entry name" value="tRNA_splic_SEN2"/>
    <property type="match status" value="1"/>
</dbReference>
<keyword evidence="3" id="KW-0819">tRNA processing</keyword>
<feature type="active site" evidence="7">
    <location>
        <position position="477"/>
    </location>
</feature>
<evidence type="ECO:0000256" key="6">
    <source>
        <dbReference type="ARBA" id="ARBA00034031"/>
    </source>
</evidence>
<reference evidence="11" key="2">
    <citation type="submission" date="2013-12" db="EMBL/GenBank/DDBJ databases">
        <title>Evolution of pathogenesis and genome organization in the Tremellales.</title>
        <authorList>
            <person name="Cuomo C."/>
            <person name="Litvintseva A."/>
            <person name="Heitman J."/>
            <person name="Chen Y."/>
            <person name="Sun S."/>
            <person name="Springer D."/>
            <person name="Dromer F."/>
            <person name="Young S."/>
            <person name="Zeng Q."/>
            <person name="Chapman S."/>
            <person name="Gujja S."/>
            <person name="Saif S."/>
            <person name="Birren B."/>
        </authorList>
    </citation>
    <scope>NUCLEOTIDE SEQUENCE [LARGE SCALE GENOMIC DNA]</scope>
    <source>
        <strain evidence="11">BCC8398</strain>
    </source>
</reference>
<dbReference type="GO" id="GO:0000213">
    <property type="term" value="F:tRNA-intron lyase activity"/>
    <property type="evidence" value="ECO:0007669"/>
    <property type="project" value="UniProtKB-EC"/>
</dbReference>
<dbReference type="OrthoDB" id="10249562at2759"/>
<dbReference type="FunFam" id="3.40.1350.10:FF:000007">
    <property type="entry name" value="tRNA-splicing endonuclease subunit Sen2"/>
    <property type="match status" value="1"/>
</dbReference>
<dbReference type="EMBL" id="KV700128">
    <property type="protein sequence ID" value="OCF32916.1"/>
    <property type="molecule type" value="Genomic_DNA"/>
</dbReference>
<feature type="domain" description="tRNA intron endonuclease catalytic" evidence="9">
    <location>
        <begin position="449"/>
        <end position="541"/>
    </location>
</feature>
<evidence type="ECO:0000256" key="5">
    <source>
        <dbReference type="ARBA" id="ARBA00032432"/>
    </source>
</evidence>
<evidence type="ECO:0000256" key="1">
    <source>
        <dbReference type="ARBA" id="ARBA00008078"/>
    </source>
</evidence>
<comment type="similarity">
    <text evidence="1">Belongs to the tRNA-intron endonuclease family.</text>
</comment>
<protein>
    <recommendedName>
        <fullName evidence="2">tRNA-intron lyase</fullName>
        <ecNumber evidence="2">4.6.1.16</ecNumber>
    </recommendedName>
    <alternativeName>
        <fullName evidence="5">tRNA-intron endonuclease Sen2</fullName>
    </alternativeName>
</protein>
<feature type="compositionally biased region" description="Low complexity" evidence="8">
    <location>
        <begin position="1"/>
        <end position="21"/>
    </location>
</feature>
<keyword evidence="4" id="KW-0456">Lyase</keyword>
<dbReference type="GO" id="GO:0000214">
    <property type="term" value="C:tRNA-intron endonuclease complex"/>
    <property type="evidence" value="ECO:0007669"/>
    <property type="project" value="InterPro"/>
</dbReference>
<keyword evidence="11" id="KW-1185">Reference proteome</keyword>
<dbReference type="InterPro" id="IPR016589">
    <property type="entry name" value="tRNA_splic_SEN2"/>
</dbReference>
<dbReference type="InterPro" id="IPR036167">
    <property type="entry name" value="tRNA_intron_Endo_cat-like_sf"/>
</dbReference>
<evidence type="ECO:0000313" key="11">
    <source>
        <dbReference type="Proteomes" id="UP000092666"/>
    </source>
</evidence>
<feature type="compositionally biased region" description="Acidic residues" evidence="8">
    <location>
        <begin position="266"/>
        <end position="275"/>
    </location>
</feature>
<evidence type="ECO:0000313" key="10">
    <source>
        <dbReference type="EMBL" id="OCF32916.1"/>
    </source>
</evidence>
<dbReference type="STRING" id="1296120.A0A1B9GPI2"/>